<evidence type="ECO:0000256" key="1">
    <source>
        <dbReference type="ARBA" id="ARBA00004442"/>
    </source>
</evidence>
<dbReference type="PANTHER" id="PTHR30026">
    <property type="entry name" value="OUTER MEMBRANE PROTEIN TOLC"/>
    <property type="match status" value="1"/>
</dbReference>
<dbReference type="GO" id="GO:0015288">
    <property type="term" value="F:porin activity"/>
    <property type="evidence" value="ECO:0007669"/>
    <property type="project" value="TreeGrafter"/>
</dbReference>
<dbReference type="InterPro" id="IPR003423">
    <property type="entry name" value="OMP_efflux"/>
</dbReference>
<dbReference type="Pfam" id="PF02321">
    <property type="entry name" value="OEP"/>
    <property type="match status" value="2"/>
</dbReference>
<evidence type="ECO:0000256" key="6">
    <source>
        <dbReference type="ARBA" id="ARBA00023136"/>
    </source>
</evidence>
<evidence type="ECO:0000256" key="8">
    <source>
        <dbReference type="SAM" id="SignalP"/>
    </source>
</evidence>
<dbReference type="Proteomes" id="UP000269271">
    <property type="component" value="Unassembled WGS sequence"/>
</dbReference>
<feature type="chain" id="PRO_5018121305" evidence="8">
    <location>
        <begin position="43"/>
        <end position="494"/>
    </location>
</feature>
<dbReference type="GO" id="GO:0009279">
    <property type="term" value="C:cell outer membrane"/>
    <property type="evidence" value="ECO:0007669"/>
    <property type="project" value="UniProtKB-SubCell"/>
</dbReference>
<keyword evidence="5" id="KW-0812">Transmembrane</keyword>
<dbReference type="Gene3D" id="1.20.1600.10">
    <property type="entry name" value="Outer membrane efflux proteins (OEP)"/>
    <property type="match status" value="1"/>
</dbReference>
<dbReference type="EMBL" id="QTQX01000029">
    <property type="protein sequence ID" value="RQT19601.1"/>
    <property type="molecule type" value="Genomic_DNA"/>
</dbReference>
<dbReference type="SUPFAM" id="SSF56954">
    <property type="entry name" value="Outer membrane efflux proteins (OEP)"/>
    <property type="match status" value="1"/>
</dbReference>
<dbReference type="InterPro" id="IPR051906">
    <property type="entry name" value="TolC-like"/>
</dbReference>
<evidence type="ECO:0000256" key="2">
    <source>
        <dbReference type="ARBA" id="ARBA00007613"/>
    </source>
</evidence>
<sequence>MSGFRMIGTCVDAQGSRVAFRVAASAVLIVLSMWQSAGAAHAANPVSSHVATASASNAAHAATSAGSDGRTGARVLTYDDSASATPGGAAMTERELRQMLYAAAEAAVDVSPQVRRLYAEYQAAQSDVDQAKGARWPQLQLNGQTRSAQFGSNAGSAYDPGNSLGVNLTTTLFDWGRTEKTIGSRRELASAGQERYVAQMEDSAYQVTATLVELAKQRNIAELSQRFVDRMTRLVRMLDEIVAVDRGRGSELTQAKARLLQAEASRDAALAKCRTVELNLRKLVGERPVPMPMDPHWPLHPGNLDRLMSALDENPRIRQARAEAGAAELNRDAVRAASRPQLNWVVSTNTGHDAVGRRMPWQTMLTLTWNAFTGGAATAATDAATFRASASWRQAEQMRLDLEYQVRSAEQDAHAFGERADQYRDLSVESARVRSAFFDQWYHLGRRSLLDVLIAENDDYNNRVNEVAYRFDGYAATLRGYASAGMLVQWLREG</sequence>
<evidence type="ECO:0000256" key="4">
    <source>
        <dbReference type="ARBA" id="ARBA00022452"/>
    </source>
</evidence>
<dbReference type="AlphaFoldDB" id="A0A3N8Q7I0"/>
<reference evidence="9 10" key="1">
    <citation type="submission" date="2018-08" db="EMBL/GenBank/DDBJ databases">
        <title>Comparative analysis of Burkholderia isolates from Puerto Rico.</title>
        <authorList>
            <person name="Hall C."/>
            <person name="Sahl J."/>
            <person name="Wagner D."/>
        </authorList>
    </citation>
    <scope>NUCLEOTIDE SEQUENCE [LARGE SCALE GENOMIC DNA]</scope>
    <source>
        <strain evidence="9 10">Bp9001</strain>
    </source>
</reference>
<proteinExistence type="inferred from homology"/>
<keyword evidence="6" id="KW-0472">Membrane</keyword>
<protein>
    <submittedName>
        <fullName evidence="9">Transporter</fullName>
    </submittedName>
</protein>
<accession>A0A3N8Q7I0</accession>
<keyword evidence="4" id="KW-1134">Transmembrane beta strand</keyword>
<comment type="similarity">
    <text evidence="2">Belongs to the outer membrane factor (OMF) (TC 1.B.17) family.</text>
</comment>
<keyword evidence="7" id="KW-0998">Cell outer membrane</keyword>
<dbReference type="GO" id="GO:1990281">
    <property type="term" value="C:efflux pump complex"/>
    <property type="evidence" value="ECO:0007669"/>
    <property type="project" value="TreeGrafter"/>
</dbReference>
<feature type="signal peptide" evidence="8">
    <location>
        <begin position="1"/>
        <end position="42"/>
    </location>
</feature>
<evidence type="ECO:0000256" key="3">
    <source>
        <dbReference type="ARBA" id="ARBA00022448"/>
    </source>
</evidence>
<comment type="subcellular location">
    <subcellularLocation>
        <location evidence="1">Cell outer membrane</location>
    </subcellularLocation>
</comment>
<comment type="caution">
    <text evidence="9">The sequence shown here is derived from an EMBL/GenBank/DDBJ whole genome shotgun (WGS) entry which is preliminary data.</text>
</comment>
<evidence type="ECO:0000313" key="9">
    <source>
        <dbReference type="EMBL" id="RQT19601.1"/>
    </source>
</evidence>
<dbReference type="PANTHER" id="PTHR30026:SF22">
    <property type="entry name" value="OUTER MEMBRANE EFFLUX PROTEIN"/>
    <property type="match status" value="1"/>
</dbReference>
<evidence type="ECO:0000256" key="5">
    <source>
        <dbReference type="ARBA" id="ARBA00022692"/>
    </source>
</evidence>
<keyword evidence="3" id="KW-0813">Transport</keyword>
<evidence type="ECO:0000256" key="7">
    <source>
        <dbReference type="ARBA" id="ARBA00023237"/>
    </source>
</evidence>
<dbReference type="GO" id="GO:0015562">
    <property type="term" value="F:efflux transmembrane transporter activity"/>
    <property type="evidence" value="ECO:0007669"/>
    <property type="project" value="InterPro"/>
</dbReference>
<evidence type="ECO:0000313" key="10">
    <source>
        <dbReference type="Proteomes" id="UP000269271"/>
    </source>
</evidence>
<gene>
    <name evidence="9" type="ORF">DF037_33115</name>
</gene>
<organism evidence="9 10">
    <name type="scientific">Burkholderia contaminans</name>
    <dbReference type="NCBI Taxonomy" id="488447"/>
    <lineage>
        <taxon>Bacteria</taxon>
        <taxon>Pseudomonadati</taxon>
        <taxon>Pseudomonadota</taxon>
        <taxon>Betaproteobacteria</taxon>
        <taxon>Burkholderiales</taxon>
        <taxon>Burkholderiaceae</taxon>
        <taxon>Burkholderia</taxon>
        <taxon>Burkholderia cepacia complex</taxon>
    </lineage>
</organism>
<keyword evidence="8" id="KW-0732">Signal</keyword>
<name>A0A3N8Q7I0_9BURK</name>